<name>K3WAU7_GLOUD</name>
<dbReference type="VEuPathDB" id="FungiDB:PYU1_G002086"/>
<evidence type="ECO:0000313" key="1">
    <source>
        <dbReference type="EnsemblProtists" id="PYU1_T002088"/>
    </source>
</evidence>
<reference evidence="2" key="2">
    <citation type="submission" date="2010-04" db="EMBL/GenBank/DDBJ databases">
        <authorList>
            <person name="Buell R."/>
            <person name="Hamilton J."/>
            <person name="Hostetler J."/>
        </authorList>
    </citation>
    <scope>NUCLEOTIDE SEQUENCE [LARGE SCALE GENOMIC DNA]</scope>
    <source>
        <strain evidence="2">DAOM:BR144</strain>
    </source>
</reference>
<organism evidence="1 2">
    <name type="scientific">Globisporangium ultimum (strain ATCC 200006 / CBS 805.95 / DAOM BR144)</name>
    <name type="common">Pythium ultimum</name>
    <dbReference type="NCBI Taxonomy" id="431595"/>
    <lineage>
        <taxon>Eukaryota</taxon>
        <taxon>Sar</taxon>
        <taxon>Stramenopiles</taxon>
        <taxon>Oomycota</taxon>
        <taxon>Peronosporomycetes</taxon>
        <taxon>Pythiales</taxon>
        <taxon>Pythiaceae</taxon>
        <taxon>Globisporangium</taxon>
    </lineage>
</organism>
<accession>K3WAU7</accession>
<dbReference type="EMBL" id="GL376634">
    <property type="status" value="NOT_ANNOTATED_CDS"/>
    <property type="molecule type" value="Genomic_DNA"/>
</dbReference>
<evidence type="ECO:0000313" key="2">
    <source>
        <dbReference type="Proteomes" id="UP000019132"/>
    </source>
</evidence>
<dbReference type="eggNOG" id="ENOG502RFG3">
    <property type="taxonomic scope" value="Eukaryota"/>
</dbReference>
<reference evidence="2" key="1">
    <citation type="journal article" date="2010" name="Genome Biol.">
        <title>Genome sequence of the necrotrophic plant pathogen Pythium ultimum reveals original pathogenicity mechanisms and effector repertoire.</title>
        <authorList>
            <person name="Levesque C.A."/>
            <person name="Brouwer H."/>
            <person name="Cano L."/>
            <person name="Hamilton J.P."/>
            <person name="Holt C."/>
            <person name="Huitema E."/>
            <person name="Raffaele S."/>
            <person name="Robideau G.P."/>
            <person name="Thines M."/>
            <person name="Win J."/>
            <person name="Zerillo M.M."/>
            <person name="Beakes G.W."/>
            <person name="Boore J.L."/>
            <person name="Busam D."/>
            <person name="Dumas B."/>
            <person name="Ferriera S."/>
            <person name="Fuerstenberg S.I."/>
            <person name="Gachon C.M."/>
            <person name="Gaulin E."/>
            <person name="Govers F."/>
            <person name="Grenville-Briggs L."/>
            <person name="Horner N."/>
            <person name="Hostetler J."/>
            <person name="Jiang R.H."/>
            <person name="Johnson J."/>
            <person name="Krajaejun T."/>
            <person name="Lin H."/>
            <person name="Meijer H.J."/>
            <person name="Moore B."/>
            <person name="Morris P."/>
            <person name="Phuntmart V."/>
            <person name="Puiu D."/>
            <person name="Shetty J."/>
            <person name="Stajich J.E."/>
            <person name="Tripathy S."/>
            <person name="Wawra S."/>
            <person name="van West P."/>
            <person name="Whitty B.R."/>
            <person name="Coutinho P.M."/>
            <person name="Henrissat B."/>
            <person name="Martin F."/>
            <person name="Thomas P.D."/>
            <person name="Tyler B.M."/>
            <person name="De Vries R.P."/>
            <person name="Kamoun S."/>
            <person name="Yandell M."/>
            <person name="Tisserat N."/>
            <person name="Buell C.R."/>
        </authorList>
    </citation>
    <scope>NUCLEOTIDE SEQUENCE</scope>
    <source>
        <strain evidence="2">DAOM:BR144</strain>
    </source>
</reference>
<dbReference type="OMA" id="IHVIASK"/>
<sequence length="178" mass="19657">ADVIQRLTNFSSREFAALWSLVKDYVARCWNVGRGKRSQFSGEDVFFVLFVTTKCDGTWEMLSRIFSVKSPTFIKTMSGFIHVIASKLYEVLGDKAACKEMMKSLVASGCAMHAPSLLMRSLRHGHDLPTRKSATQNAARGHAVLQRVTQSVEVSVSSREAAINCSVHARGNTPDIAM</sequence>
<reference evidence="1" key="3">
    <citation type="submission" date="2015-02" db="UniProtKB">
        <authorList>
            <consortium name="EnsemblProtists"/>
        </authorList>
    </citation>
    <scope>IDENTIFICATION</scope>
    <source>
        <strain evidence="1">DAOM BR144</strain>
    </source>
</reference>
<dbReference type="InParanoid" id="K3WAU7"/>
<dbReference type="Proteomes" id="UP000019132">
    <property type="component" value="Unassembled WGS sequence"/>
</dbReference>
<keyword evidence="2" id="KW-1185">Reference proteome</keyword>
<dbReference type="HOGENOM" id="CLU_129659_0_0_1"/>
<dbReference type="AlphaFoldDB" id="K3WAU7"/>
<proteinExistence type="predicted"/>
<protein>
    <submittedName>
        <fullName evidence="1">Uncharacterized protein</fullName>
    </submittedName>
</protein>
<dbReference type="EnsemblProtists" id="PYU1_T002088">
    <property type="protein sequence ID" value="PYU1_T002088"/>
    <property type="gene ID" value="PYU1_G002086"/>
</dbReference>